<name>A0AAD5PUZ4_9CRUS</name>
<keyword evidence="3" id="KW-1185">Reference proteome</keyword>
<accession>A0AAD5PUZ4</accession>
<evidence type="ECO:0000313" key="3">
    <source>
        <dbReference type="Proteomes" id="UP000820818"/>
    </source>
</evidence>
<dbReference type="Pfam" id="PF15061">
    <property type="entry name" value="MITRAC7_Phoenixin"/>
    <property type="match status" value="1"/>
</dbReference>
<dbReference type="GO" id="GO:0005743">
    <property type="term" value="C:mitochondrial inner membrane"/>
    <property type="evidence" value="ECO:0007669"/>
    <property type="project" value="TreeGrafter"/>
</dbReference>
<comment type="caution">
    <text evidence="2">The sequence shown here is derived from an EMBL/GenBank/DDBJ whole genome shotgun (WGS) entry which is preliminary data.</text>
</comment>
<organism evidence="2 3">
    <name type="scientific">Daphnia sinensis</name>
    <dbReference type="NCBI Taxonomy" id="1820382"/>
    <lineage>
        <taxon>Eukaryota</taxon>
        <taxon>Metazoa</taxon>
        <taxon>Ecdysozoa</taxon>
        <taxon>Arthropoda</taxon>
        <taxon>Crustacea</taxon>
        <taxon>Branchiopoda</taxon>
        <taxon>Diplostraca</taxon>
        <taxon>Cladocera</taxon>
        <taxon>Anomopoda</taxon>
        <taxon>Daphniidae</taxon>
        <taxon>Daphnia</taxon>
        <taxon>Daphnia similis group</taxon>
    </lineage>
</organism>
<reference evidence="2 3" key="1">
    <citation type="submission" date="2022-05" db="EMBL/GenBank/DDBJ databases">
        <title>A multi-omics perspective on studying reproductive biology in Daphnia sinensis.</title>
        <authorList>
            <person name="Jia J."/>
        </authorList>
    </citation>
    <scope>NUCLEOTIDE SEQUENCE [LARGE SCALE GENOMIC DNA]</scope>
    <source>
        <strain evidence="2 3">WSL</strain>
    </source>
</reference>
<dbReference type="Proteomes" id="UP000820818">
    <property type="component" value="Linkage Group LG6"/>
</dbReference>
<dbReference type="GO" id="GO:0033617">
    <property type="term" value="P:mitochondrial respiratory chain complex IV assembly"/>
    <property type="evidence" value="ECO:0007669"/>
    <property type="project" value="InterPro"/>
</dbReference>
<feature type="transmembrane region" description="Helical" evidence="1">
    <location>
        <begin position="6"/>
        <end position="29"/>
    </location>
</feature>
<dbReference type="PANTHER" id="PTHR34923">
    <property type="entry name" value="SMALL INTEGRAL MEMBRANE PROTEIN 20"/>
    <property type="match status" value="1"/>
</dbReference>
<evidence type="ECO:0000256" key="1">
    <source>
        <dbReference type="SAM" id="Phobius"/>
    </source>
</evidence>
<dbReference type="AlphaFoldDB" id="A0AAD5PUZ4"/>
<dbReference type="InterPro" id="IPR027917">
    <property type="entry name" value="MITRAC7/Phoenixin"/>
</dbReference>
<sequence length="75" mass="8459">MVLLKGWKYAAMVSSVIGVIGLAIYPIIVSPMMNPEPYKQQQSINRRGIKQEEVQPGNMKVWSDPFGRPKEAVEK</sequence>
<keyword evidence="1" id="KW-0812">Transmembrane</keyword>
<gene>
    <name evidence="2" type="ORF">GHT06_017362</name>
</gene>
<protein>
    <recommendedName>
        <fullName evidence="4">Small integral membrane protein 20</fullName>
    </recommendedName>
</protein>
<dbReference type="EMBL" id="WJBH02000006">
    <property type="protein sequence ID" value="KAI9557534.1"/>
    <property type="molecule type" value="Genomic_DNA"/>
</dbReference>
<keyword evidence="1" id="KW-0472">Membrane</keyword>
<dbReference type="PANTHER" id="PTHR34923:SF1">
    <property type="entry name" value="SMALL INTEGRAL MEMBRANE PROTEIN 20"/>
    <property type="match status" value="1"/>
</dbReference>
<keyword evidence="1" id="KW-1133">Transmembrane helix</keyword>
<evidence type="ECO:0008006" key="4">
    <source>
        <dbReference type="Google" id="ProtNLM"/>
    </source>
</evidence>
<evidence type="ECO:0000313" key="2">
    <source>
        <dbReference type="EMBL" id="KAI9557534.1"/>
    </source>
</evidence>
<proteinExistence type="predicted"/>